<dbReference type="STRING" id="88036.D8SRH0"/>
<evidence type="ECO:0000313" key="1">
    <source>
        <dbReference type="EMBL" id="EFJ13049.1"/>
    </source>
</evidence>
<name>D8SRH0_SELML</name>
<accession>D8SRH0</accession>
<keyword evidence="2" id="KW-1185">Reference proteome</keyword>
<dbReference type="EMBL" id="GL377635">
    <property type="protein sequence ID" value="EFJ13049.1"/>
    <property type="molecule type" value="Genomic_DNA"/>
</dbReference>
<sequence>MEEALTQVQAKDTKERMAGVEMLQTLLEQRRKGLSASEVGSIVDATRGLLTDNNFRVCQGALQFTLTFLSRPSWSASGMPNNRSVMRLIGLYWHSWRQISSPTIIVERAGSTAWTHRNWRVREEFMRTMASAVSLFSAKEITLQRFILPSARYIRFLVVTSHKF</sequence>
<dbReference type="Gramene" id="EFJ13049">
    <property type="protein sequence ID" value="EFJ13049"/>
    <property type="gene ID" value="SELMODRAFT_234917"/>
</dbReference>
<dbReference type="InterPro" id="IPR011989">
    <property type="entry name" value="ARM-like"/>
</dbReference>
<dbReference type="HOGENOM" id="CLU_084590_0_0_1"/>
<dbReference type="Proteomes" id="UP000001514">
    <property type="component" value="Unassembled WGS sequence"/>
</dbReference>
<dbReference type="InParanoid" id="D8SRH0"/>
<dbReference type="KEGG" id="smo:SELMODRAFT_234917"/>
<evidence type="ECO:0000313" key="2">
    <source>
        <dbReference type="Proteomes" id="UP000001514"/>
    </source>
</evidence>
<dbReference type="AlphaFoldDB" id="D8SRH0"/>
<gene>
    <name evidence="1" type="ORF">SELMODRAFT_234917</name>
</gene>
<reference evidence="1 2" key="1">
    <citation type="journal article" date="2011" name="Science">
        <title>The Selaginella genome identifies genetic changes associated with the evolution of vascular plants.</title>
        <authorList>
            <person name="Banks J.A."/>
            <person name="Nishiyama T."/>
            <person name="Hasebe M."/>
            <person name="Bowman J.L."/>
            <person name="Gribskov M."/>
            <person name="dePamphilis C."/>
            <person name="Albert V.A."/>
            <person name="Aono N."/>
            <person name="Aoyama T."/>
            <person name="Ambrose B.A."/>
            <person name="Ashton N.W."/>
            <person name="Axtell M.J."/>
            <person name="Barker E."/>
            <person name="Barker M.S."/>
            <person name="Bennetzen J.L."/>
            <person name="Bonawitz N.D."/>
            <person name="Chapple C."/>
            <person name="Cheng C."/>
            <person name="Correa L.G."/>
            <person name="Dacre M."/>
            <person name="DeBarry J."/>
            <person name="Dreyer I."/>
            <person name="Elias M."/>
            <person name="Engstrom E.M."/>
            <person name="Estelle M."/>
            <person name="Feng L."/>
            <person name="Finet C."/>
            <person name="Floyd S.K."/>
            <person name="Frommer W.B."/>
            <person name="Fujita T."/>
            <person name="Gramzow L."/>
            <person name="Gutensohn M."/>
            <person name="Harholt J."/>
            <person name="Hattori M."/>
            <person name="Heyl A."/>
            <person name="Hirai T."/>
            <person name="Hiwatashi Y."/>
            <person name="Ishikawa M."/>
            <person name="Iwata M."/>
            <person name="Karol K.G."/>
            <person name="Koehler B."/>
            <person name="Kolukisaoglu U."/>
            <person name="Kubo M."/>
            <person name="Kurata T."/>
            <person name="Lalonde S."/>
            <person name="Li K."/>
            <person name="Li Y."/>
            <person name="Litt A."/>
            <person name="Lyons E."/>
            <person name="Manning G."/>
            <person name="Maruyama T."/>
            <person name="Michael T.P."/>
            <person name="Mikami K."/>
            <person name="Miyazaki S."/>
            <person name="Morinaga S."/>
            <person name="Murata T."/>
            <person name="Mueller-Roeber B."/>
            <person name="Nelson D.R."/>
            <person name="Obara M."/>
            <person name="Oguri Y."/>
            <person name="Olmstead R.G."/>
            <person name="Onodera N."/>
            <person name="Petersen B.L."/>
            <person name="Pils B."/>
            <person name="Prigge M."/>
            <person name="Rensing S.A."/>
            <person name="Riano-Pachon D.M."/>
            <person name="Roberts A.W."/>
            <person name="Sato Y."/>
            <person name="Scheller H.V."/>
            <person name="Schulz B."/>
            <person name="Schulz C."/>
            <person name="Shakirov E.V."/>
            <person name="Shibagaki N."/>
            <person name="Shinohara N."/>
            <person name="Shippen D.E."/>
            <person name="Soerensen I."/>
            <person name="Sotooka R."/>
            <person name="Sugimoto N."/>
            <person name="Sugita M."/>
            <person name="Sumikawa N."/>
            <person name="Tanurdzic M."/>
            <person name="Theissen G."/>
            <person name="Ulvskov P."/>
            <person name="Wakazuki S."/>
            <person name="Weng J.K."/>
            <person name="Willats W.W."/>
            <person name="Wipf D."/>
            <person name="Wolf P.G."/>
            <person name="Yang L."/>
            <person name="Zimmer A.D."/>
            <person name="Zhu Q."/>
            <person name="Mitros T."/>
            <person name="Hellsten U."/>
            <person name="Loque D."/>
            <person name="Otillar R."/>
            <person name="Salamov A."/>
            <person name="Schmutz J."/>
            <person name="Shapiro H."/>
            <person name="Lindquist E."/>
            <person name="Lucas S."/>
            <person name="Rokhsar D."/>
            <person name="Grigoriev I.V."/>
        </authorList>
    </citation>
    <scope>NUCLEOTIDE SEQUENCE [LARGE SCALE GENOMIC DNA]</scope>
</reference>
<protein>
    <submittedName>
        <fullName evidence="1">Uncharacterized protein</fullName>
    </submittedName>
</protein>
<dbReference type="eggNOG" id="KOG2956">
    <property type="taxonomic scope" value="Eukaryota"/>
</dbReference>
<proteinExistence type="predicted"/>
<dbReference type="Gene3D" id="1.25.10.10">
    <property type="entry name" value="Leucine-rich Repeat Variant"/>
    <property type="match status" value="1"/>
</dbReference>
<organism evidence="2">
    <name type="scientific">Selaginella moellendorffii</name>
    <name type="common">Spikemoss</name>
    <dbReference type="NCBI Taxonomy" id="88036"/>
    <lineage>
        <taxon>Eukaryota</taxon>
        <taxon>Viridiplantae</taxon>
        <taxon>Streptophyta</taxon>
        <taxon>Embryophyta</taxon>
        <taxon>Tracheophyta</taxon>
        <taxon>Lycopodiopsida</taxon>
        <taxon>Selaginellales</taxon>
        <taxon>Selaginellaceae</taxon>
        <taxon>Selaginella</taxon>
    </lineage>
</organism>